<dbReference type="EMBL" id="BAAAGS010000006">
    <property type="protein sequence ID" value="GAA0516454.1"/>
    <property type="molecule type" value="Genomic_DNA"/>
</dbReference>
<dbReference type="SUPFAM" id="SSF109854">
    <property type="entry name" value="DinB/YfiT-like putative metalloenzymes"/>
    <property type="match status" value="1"/>
</dbReference>
<protein>
    <submittedName>
        <fullName evidence="2">Maleylpyruvate isomerase family mycothiol-dependent enzyme</fullName>
    </submittedName>
</protein>
<evidence type="ECO:0000259" key="1">
    <source>
        <dbReference type="Pfam" id="PF11716"/>
    </source>
</evidence>
<dbReference type="InterPro" id="IPR017517">
    <property type="entry name" value="Maleyloyr_isom"/>
</dbReference>
<name>A0ABN1CCR3_SACER</name>
<reference evidence="2 3" key="1">
    <citation type="journal article" date="2019" name="Int. J. Syst. Evol. Microbiol.">
        <title>The Global Catalogue of Microorganisms (GCM) 10K type strain sequencing project: providing services to taxonomists for standard genome sequencing and annotation.</title>
        <authorList>
            <consortium name="The Broad Institute Genomics Platform"/>
            <consortium name="The Broad Institute Genome Sequencing Center for Infectious Disease"/>
            <person name="Wu L."/>
            <person name="Ma J."/>
        </authorList>
    </citation>
    <scope>NUCLEOTIDE SEQUENCE [LARGE SCALE GENOMIC DNA]</scope>
    <source>
        <strain evidence="2 3">JCM 10303</strain>
    </source>
</reference>
<gene>
    <name evidence="2" type="ORF">GCM10009533_14420</name>
</gene>
<dbReference type="RefSeq" id="WP_009948290.1">
    <property type="nucleotide sequence ID" value="NZ_BAAAGS010000006.1"/>
</dbReference>
<comment type="caution">
    <text evidence="2">The sequence shown here is derived from an EMBL/GenBank/DDBJ whole genome shotgun (WGS) entry which is preliminary data.</text>
</comment>
<sequence>MRLLHAHRRAMTEFDTRVRAIGDDQWDNGTPCAQWTVRDLVQHLVSEQLWAPRLLDGATLEEVGDRFDGDVLGADPKGAWTEASAQARQAWDRPGAATGEVHVTGGVIPAEDYGWQMTLDLTVHAWDLACGIRSDTSLDPDLVAVVRTVFEPQVASWQDMGIFDPPLPVPDDADEQTRLLAMLGRDARDQGRARR</sequence>
<evidence type="ECO:0000313" key="3">
    <source>
        <dbReference type="Proteomes" id="UP001500729"/>
    </source>
</evidence>
<dbReference type="Pfam" id="PF11716">
    <property type="entry name" value="MDMPI_N"/>
    <property type="match status" value="1"/>
</dbReference>
<keyword evidence="2" id="KW-0413">Isomerase</keyword>
<dbReference type="InterPro" id="IPR034660">
    <property type="entry name" value="DinB/YfiT-like"/>
</dbReference>
<accession>A0ABN1CCR3</accession>
<keyword evidence="3" id="KW-1185">Reference proteome</keyword>
<dbReference type="NCBIfam" id="TIGR03083">
    <property type="entry name" value="maleylpyruvate isomerase family mycothiol-dependent enzyme"/>
    <property type="match status" value="1"/>
</dbReference>
<evidence type="ECO:0000313" key="2">
    <source>
        <dbReference type="EMBL" id="GAA0516454.1"/>
    </source>
</evidence>
<organism evidence="2 3">
    <name type="scientific">Saccharopolyspora erythraea</name>
    <name type="common">Streptomyces erythraeus</name>
    <dbReference type="NCBI Taxonomy" id="1836"/>
    <lineage>
        <taxon>Bacteria</taxon>
        <taxon>Bacillati</taxon>
        <taxon>Actinomycetota</taxon>
        <taxon>Actinomycetes</taxon>
        <taxon>Pseudonocardiales</taxon>
        <taxon>Pseudonocardiaceae</taxon>
        <taxon>Saccharopolyspora</taxon>
    </lineage>
</organism>
<dbReference type="GO" id="GO:0016853">
    <property type="term" value="F:isomerase activity"/>
    <property type="evidence" value="ECO:0007669"/>
    <property type="project" value="UniProtKB-KW"/>
</dbReference>
<dbReference type="InterPro" id="IPR017520">
    <property type="entry name" value="CHP03086"/>
</dbReference>
<feature type="domain" description="Mycothiol-dependent maleylpyruvate isomerase metal-binding" evidence="1">
    <location>
        <begin position="8"/>
        <end position="129"/>
    </location>
</feature>
<proteinExistence type="predicted"/>
<dbReference type="InterPro" id="IPR024344">
    <property type="entry name" value="MDMPI_metal-binding"/>
</dbReference>
<dbReference type="Proteomes" id="UP001500729">
    <property type="component" value="Unassembled WGS sequence"/>
</dbReference>
<dbReference type="Gene3D" id="1.20.120.450">
    <property type="entry name" value="dinb family like domain"/>
    <property type="match status" value="1"/>
</dbReference>
<dbReference type="NCBIfam" id="TIGR03086">
    <property type="entry name" value="TIGR03086 family metal-binding protein"/>
    <property type="match status" value="1"/>
</dbReference>